<sequence>MEHSRTIRNLVLLKFLHGFFLLVLCMMSTFPESAAFPSSTLLGNESDRLALLDFKKRITEDPLSVMSSWNHSIHFCSWVGITCHRATQRVLILDLQDKQLVGSIPPSIGNLTRLIEISLGINKFHGEIPQELGRLRTLESLNLSFNSFGGKLPTNMSHCTQLRFLDLFSNKIIGSIPRQLSSWLSLTILKLARNNLSGTIPGWIGNFSSLRSLRLGGNNFQGSIPNELGHITTLQIFLVGENNLSGMLPSSIYNISSIYVFGVFMNQFHGELPPNLGILLPNLKEFYCDINNFTGNIPVSLSNASRLQVIDFATNDFTGTVPGEILSLSINRFGGEIPRSIANLSTQLKTIYLGGNLLHGSLPNGIGNLINLTVLLMSNNYLAGVVPEEIGKLEKIGQLYLHDNKFSGPIPSSLGNMTSLLELSMEKNNFQGSIPPSLGNCQNLLLLSLYNNNLTGSIPQKLMELSTLSISLDLSENYLTGPLPSNVGDLVHLTRLNVSNNKLSGEIPSTISSCTSLGGLYLDDNKFEGTIPHLEELDISSNNLSGQIPEFLGKLGALKYLNLSYNDFEGELPKEGIFSNVSSASVLGNHRLCGGIPQLHLPACHKNKHHSSGGPFPPKVVIPISCALAFIIALSCFFSARSMLKKSRDGLVTSCSYKDWKLGVSYSQLVESTNGLSVDNLIGSGSFGSVYKGVIPSDGTVVAVKVLNLQQQGASKSFNDECKALRSVRHRNLVKIITSCSSIDNHGRDFKSLVFEFMPNGSLDSWLHPRDEDQSPSKRLNFMQRLNIAIDVAYALDYLHNHCETSIVHCDLKPSNVLLDEDMVAHVGDFGLARFLLEASNDPSLSQTIYGILLLEMFTGKTPTDDMFIEGLSIYKFVAMALPDLVMDVVDPSLLLDLEADGSVKECLFAVMQIGLSCCAISPKERMLLNMVVGKMSAIKDSYLKVQEG</sequence>
<evidence type="ECO:0000256" key="6">
    <source>
        <dbReference type="ARBA" id="ARBA00022614"/>
    </source>
</evidence>
<comment type="catalytic activity">
    <reaction evidence="18">
        <text>L-seryl-[protein] + ATP = O-phospho-L-seryl-[protein] + ADP + H(+)</text>
        <dbReference type="Rhea" id="RHEA:17989"/>
        <dbReference type="Rhea" id="RHEA-COMP:9863"/>
        <dbReference type="Rhea" id="RHEA-COMP:11604"/>
        <dbReference type="ChEBI" id="CHEBI:15378"/>
        <dbReference type="ChEBI" id="CHEBI:29999"/>
        <dbReference type="ChEBI" id="CHEBI:30616"/>
        <dbReference type="ChEBI" id="CHEBI:83421"/>
        <dbReference type="ChEBI" id="CHEBI:456216"/>
        <dbReference type="EC" id="2.7.11.1"/>
    </reaction>
</comment>
<dbReference type="FunFam" id="3.30.200.20:FF:000432">
    <property type="entry name" value="LRR receptor-like serine/threonine-protein kinase EFR"/>
    <property type="match status" value="1"/>
</dbReference>
<keyword evidence="9 20" id="KW-0732">Signal</keyword>
<evidence type="ECO:0000256" key="7">
    <source>
        <dbReference type="ARBA" id="ARBA00022679"/>
    </source>
</evidence>
<reference evidence="22 23" key="3">
    <citation type="submission" date="2019-11" db="EMBL/GenBank/DDBJ databases">
        <title>A de novo genome assembly of a pear dwarfing rootstock.</title>
        <authorList>
            <person name="Wang F."/>
            <person name="Wang J."/>
            <person name="Li S."/>
            <person name="Zhang Y."/>
            <person name="Fang M."/>
            <person name="Ma L."/>
            <person name="Zhao Y."/>
            <person name="Jiang S."/>
        </authorList>
    </citation>
    <scope>NUCLEOTIDE SEQUENCE [LARGE SCALE GENOMIC DNA]</scope>
    <source>
        <strain evidence="22">S2</strain>
        <tissue evidence="22">Leaf</tissue>
    </source>
</reference>
<keyword evidence="6" id="KW-0433">Leucine-rich repeat</keyword>
<evidence type="ECO:0000256" key="1">
    <source>
        <dbReference type="ARBA" id="ARBA00004162"/>
    </source>
</evidence>
<dbReference type="FunFam" id="3.80.10.10:FF:000095">
    <property type="entry name" value="LRR receptor-like serine/threonine-protein kinase GSO1"/>
    <property type="match status" value="1"/>
</dbReference>
<dbReference type="InterPro" id="IPR000719">
    <property type="entry name" value="Prot_kinase_dom"/>
</dbReference>
<evidence type="ECO:0000313" key="23">
    <source>
        <dbReference type="Proteomes" id="UP000327157"/>
    </source>
</evidence>
<keyword evidence="22" id="KW-0675">Receptor</keyword>
<dbReference type="Proteomes" id="UP000327157">
    <property type="component" value="Chromosome 12"/>
</dbReference>
<proteinExistence type="inferred from homology"/>
<evidence type="ECO:0000256" key="12">
    <source>
        <dbReference type="ARBA" id="ARBA00022777"/>
    </source>
</evidence>
<dbReference type="SMART" id="SM00369">
    <property type="entry name" value="LRR_TYP"/>
    <property type="match status" value="6"/>
</dbReference>
<evidence type="ECO:0000256" key="13">
    <source>
        <dbReference type="ARBA" id="ARBA00022840"/>
    </source>
</evidence>
<keyword evidence="10" id="KW-0677">Repeat</keyword>
<comment type="similarity">
    <text evidence="2">Belongs to the protein kinase superfamily. Ser/Thr protein kinase family.</text>
</comment>
<dbReference type="SUPFAM" id="SSF52058">
    <property type="entry name" value="L domain-like"/>
    <property type="match status" value="2"/>
</dbReference>
<comment type="caution">
    <text evidence="22">The sequence shown here is derived from an EMBL/GenBank/DDBJ whole genome shotgun (WGS) entry which is preliminary data.</text>
</comment>
<dbReference type="InterPro" id="IPR003591">
    <property type="entry name" value="Leu-rich_rpt_typical-subtyp"/>
</dbReference>
<feature type="chain" id="PRO_5024338390" description="non-specific serine/threonine protein kinase" evidence="20">
    <location>
        <begin position="36"/>
        <end position="949"/>
    </location>
</feature>
<gene>
    <name evidence="22" type="ORF">D8674_008011</name>
</gene>
<evidence type="ECO:0000256" key="5">
    <source>
        <dbReference type="ARBA" id="ARBA00022527"/>
    </source>
</evidence>
<dbReference type="Pfam" id="PF08263">
    <property type="entry name" value="LRRNT_2"/>
    <property type="match status" value="1"/>
</dbReference>
<dbReference type="PROSITE" id="PS00108">
    <property type="entry name" value="PROTEIN_KINASE_ST"/>
    <property type="match status" value="1"/>
</dbReference>
<evidence type="ECO:0000256" key="10">
    <source>
        <dbReference type="ARBA" id="ARBA00022737"/>
    </source>
</evidence>
<evidence type="ECO:0000256" key="2">
    <source>
        <dbReference type="ARBA" id="ARBA00008684"/>
    </source>
</evidence>
<dbReference type="EMBL" id="SMOL01000143">
    <property type="protein sequence ID" value="KAB2630492.1"/>
    <property type="molecule type" value="Genomic_DNA"/>
</dbReference>
<evidence type="ECO:0000256" key="17">
    <source>
        <dbReference type="ARBA" id="ARBA00047899"/>
    </source>
</evidence>
<dbReference type="InterPro" id="IPR008271">
    <property type="entry name" value="Ser/Thr_kinase_AS"/>
</dbReference>
<dbReference type="Gene3D" id="3.80.10.10">
    <property type="entry name" value="Ribonuclease Inhibitor"/>
    <property type="match status" value="3"/>
</dbReference>
<dbReference type="EC" id="2.7.11.1" evidence="3"/>
<keyword evidence="7" id="KW-0808">Transferase</keyword>
<dbReference type="InterPro" id="IPR017441">
    <property type="entry name" value="Protein_kinase_ATP_BS"/>
</dbReference>
<dbReference type="FunFam" id="1.10.510.10:FF:001023">
    <property type="entry name" value="Os07g0541700 protein"/>
    <property type="match status" value="1"/>
</dbReference>
<feature type="signal peptide" evidence="20">
    <location>
        <begin position="1"/>
        <end position="35"/>
    </location>
</feature>
<reference evidence="22 23" key="1">
    <citation type="submission" date="2019-09" db="EMBL/GenBank/DDBJ databases">
        <authorList>
            <person name="Ou C."/>
        </authorList>
    </citation>
    <scope>NUCLEOTIDE SEQUENCE [LARGE SCALE GENOMIC DNA]</scope>
    <source>
        <strain evidence="22">S2</strain>
        <tissue evidence="22">Leaf</tissue>
    </source>
</reference>
<dbReference type="Gene3D" id="1.10.510.10">
    <property type="entry name" value="Transferase(Phosphotransferase) domain 1"/>
    <property type="match status" value="2"/>
</dbReference>
<dbReference type="Gene3D" id="3.30.200.20">
    <property type="entry name" value="Phosphorylase Kinase, domain 1"/>
    <property type="match status" value="1"/>
</dbReference>
<dbReference type="PROSITE" id="PS00107">
    <property type="entry name" value="PROTEIN_KINASE_ATP"/>
    <property type="match status" value="1"/>
</dbReference>
<dbReference type="GO" id="GO:0004674">
    <property type="term" value="F:protein serine/threonine kinase activity"/>
    <property type="evidence" value="ECO:0007669"/>
    <property type="project" value="UniProtKB-KW"/>
</dbReference>
<dbReference type="SMART" id="SM00220">
    <property type="entry name" value="S_TKc"/>
    <property type="match status" value="1"/>
</dbReference>
<dbReference type="OrthoDB" id="676979at2759"/>
<dbReference type="Pfam" id="PF00560">
    <property type="entry name" value="LRR_1"/>
    <property type="match status" value="11"/>
</dbReference>
<evidence type="ECO:0000256" key="19">
    <source>
        <dbReference type="PROSITE-ProRule" id="PRU10141"/>
    </source>
</evidence>
<keyword evidence="16" id="KW-0325">Glycoprotein</keyword>
<evidence type="ECO:0000256" key="8">
    <source>
        <dbReference type="ARBA" id="ARBA00022692"/>
    </source>
</evidence>
<evidence type="ECO:0000256" key="18">
    <source>
        <dbReference type="ARBA" id="ARBA00048679"/>
    </source>
</evidence>
<keyword evidence="5" id="KW-0723">Serine/threonine-protein kinase</keyword>
<keyword evidence="12 22" id="KW-0418">Kinase</keyword>
<feature type="binding site" evidence="19">
    <location>
        <position position="705"/>
    </location>
    <ligand>
        <name>ATP</name>
        <dbReference type="ChEBI" id="CHEBI:30616"/>
    </ligand>
</feature>
<dbReference type="PANTHER" id="PTHR27008:SF499">
    <property type="entry name" value="OS06G0581500 PROTEIN"/>
    <property type="match status" value="1"/>
</dbReference>
<keyword evidence="13 19" id="KW-0067">ATP-binding</keyword>
<protein>
    <recommendedName>
        <fullName evidence="3">non-specific serine/threonine protein kinase</fullName>
        <ecNumber evidence="3">2.7.11.1</ecNumber>
    </recommendedName>
</protein>
<evidence type="ECO:0000256" key="16">
    <source>
        <dbReference type="ARBA" id="ARBA00023180"/>
    </source>
</evidence>
<dbReference type="Pfam" id="PF00069">
    <property type="entry name" value="Pkinase"/>
    <property type="match status" value="1"/>
</dbReference>
<keyword evidence="14" id="KW-1133">Transmembrane helix</keyword>
<dbReference type="InterPro" id="IPR051809">
    <property type="entry name" value="Plant_receptor-like_S/T_kinase"/>
</dbReference>
<keyword evidence="23" id="KW-1185">Reference proteome</keyword>
<dbReference type="GO" id="GO:0005886">
    <property type="term" value="C:plasma membrane"/>
    <property type="evidence" value="ECO:0007669"/>
    <property type="project" value="UniProtKB-SubCell"/>
</dbReference>
<reference evidence="23" key="2">
    <citation type="submission" date="2019-10" db="EMBL/GenBank/DDBJ databases">
        <title>A de novo genome assembly of a pear dwarfing rootstock.</title>
        <authorList>
            <person name="Wang F."/>
            <person name="Wang J."/>
            <person name="Li S."/>
            <person name="Zhang Y."/>
            <person name="Fang M."/>
            <person name="Ma L."/>
            <person name="Zhao Y."/>
            <person name="Jiang S."/>
        </authorList>
    </citation>
    <scope>NUCLEOTIDE SEQUENCE [LARGE SCALE GENOMIC DNA]</scope>
</reference>
<evidence type="ECO:0000313" key="22">
    <source>
        <dbReference type="EMBL" id="KAB2630492.1"/>
    </source>
</evidence>
<dbReference type="InterPro" id="IPR011009">
    <property type="entry name" value="Kinase-like_dom_sf"/>
</dbReference>
<dbReference type="InterPro" id="IPR001611">
    <property type="entry name" value="Leu-rich_rpt"/>
</dbReference>
<dbReference type="PROSITE" id="PS50011">
    <property type="entry name" value="PROTEIN_KINASE_DOM"/>
    <property type="match status" value="1"/>
</dbReference>
<feature type="domain" description="Protein kinase" evidence="21">
    <location>
        <begin position="676"/>
        <end position="944"/>
    </location>
</feature>
<evidence type="ECO:0000256" key="20">
    <source>
        <dbReference type="SAM" id="SignalP"/>
    </source>
</evidence>
<evidence type="ECO:0000256" key="14">
    <source>
        <dbReference type="ARBA" id="ARBA00022989"/>
    </source>
</evidence>
<evidence type="ECO:0000256" key="15">
    <source>
        <dbReference type="ARBA" id="ARBA00023136"/>
    </source>
</evidence>
<comment type="subcellular location">
    <subcellularLocation>
        <location evidence="1">Cell membrane</location>
        <topology evidence="1">Single-pass membrane protein</topology>
    </subcellularLocation>
</comment>
<dbReference type="InterPro" id="IPR013210">
    <property type="entry name" value="LRR_N_plant-typ"/>
</dbReference>
<keyword evidence="8" id="KW-0812">Transmembrane</keyword>
<dbReference type="AlphaFoldDB" id="A0A5N5HWG5"/>
<organism evidence="22 23">
    <name type="scientific">Pyrus ussuriensis x Pyrus communis</name>
    <dbReference type="NCBI Taxonomy" id="2448454"/>
    <lineage>
        <taxon>Eukaryota</taxon>
        <taxon>Viridiplantae</taxon>
        <taxon>Streptophyta</taxon>
        <taxon>Embryophyta</taxon>
        <taxon>Tracheophyta</taxon>
        <taxon>Spermatophyta</taxon>
        <taxon>Magnoliopsida</taxon>
        <taxon>eudicotyledons</taxon>
        <taxon>Gunneridae</taxon>
        <taxon>Pentapetalae</taxon>
        <taxon>rosids</taxon>
        <taxon>fabids</taxon>
        <taxon>Rosales</taxon>
        <taxon>Rosaceae</taxon>
        <taxon>Amygdaloideae</taxon>
        <taxon>Maleae</taxon>
        <taxon>Pyrus</taxon>
    </lineage>
</organism>
<keyword evidence="15" id="KW-0472">Membrane</keyword>
<evidence type="ECO:0000256" key="9">
    <source>
        <dbReference type="ARBA" id="ARBA00022729"/>
    </source>
</evidence>
<dbReference type="SUPFAM" id="SSF56112">
    <property type="entry name" value="Protein kinase-like (PK-like)"/>
    <property type="match status" value="1"/>
</dbReference>
<keyword evidence="4" id="KW-1003">Cell membrane</keyword>
<comment type="catalytic activity">
    <reaction evidence="17">
        <text>L-threonyl-[protein] + ATP = O-phospho-L-threonyl-[protein] + ADP + H(+)</text>
        <dbReference type="Rhea" id="RHEA:46608"/>
        <dbReference type="Rhea" id="RHEA-COMP:11060"/>
        <dbReference type="Rhea" id="RHEA-COMP:11605"/>
        <dbReference type="ChEBI" id="CHEBI:15378"/>
        <dbReference type="ChEBI" id="CHEBI:30013"/>
        <dbReference type="ChEBI" id="CHEBI:30616"/>
        <dbReference type="ChEBI" id="CHEBI:61977"/>
        <dbReference type="ChEBI" id="CHEBI:456216"/>
        <dbReference type="EC" id="2.7.11.1"/>
    </reaction>
</comment>
<evidence type="ECO:0000259" key="21">
    <source>
        <dbReference type="PROSITE" id="PS50011"/>
    </source>
</evidence>
<name>A0A5N5HWG5_9ROSA</name>
<accession>A0A5N5HWG5</accession>
<dbReference type="FunFam" id="3.80.10.10:FF:000288">
    <property type="entry name" value="LRR receptor-like serine/threonine-protein kinase EFR"/>
    <property type="match status" value="1"/>
</dbReference>
<dbReference type="PANTHER" id="PTHR27008">
    <property type="entry name" value="OS04G0122200 PROTEIN"/>
    <property type="match status" value="1"/>
</dbReference>
<dbReference type="GO" id="GO:0005524">
    <property type="term" value="F:ATP binding"/>
    <property type="evidence" value="ECO:0007669"/>
    <property type="project" value="UniProtKB-UniRule"/>
</dbReference>
<keyword evidence="11 19" id="KW-0547">Nucleotide-binding</keyword>
<evidence type="ECO:0000256" key="11">
    <source>
        <dbReference type="ARBA" id="ARBA00022741"/>
    </source>
</evidence>
<evidence type="ECO:0000256" key="3">
    <source>
        <dbReference type="ARBA" id="ARBA00012513"/>
    </source>
</evidence>
<dbReference type="InterPro" id="IPR032675">
    <property type="entry name" value="LRR_dom_sf"/>
</dbReference>
<evidence type="ECO:0000256" key="4">
    <source>
        <dbReference type="ARBA" id="ARBA00022475"/>
    </source>
</evidence>